<dbReference type="InterPro" id="IPR039261">
    <property type="entry name" value="FNR_nucleotide-bd"/>
</dbReference>
<dbReference type="GO" id="GO:0000293">
    <property type="term" value="F:ferric-chelate reductase activity"/>
    <property type="evidence" value="ECO:0007669"/>
    <property type="project" value="UniProtKB-ARBA"/>
</dbReference>
<evidence type="ECO:0000256" key="2">
    <source>
        <dbReference type="ARBA" id="ARBA00004141"/>
    </source>
</evidence>
<evidence type="ECO:0000313" key="20">
    <source>
        <dbReference type="EMBL" id="KAH3684903.1"/>
    </source>
</evidence>
<dbReference type="OrthoDB" id="4494341at2759"/>
<dbReference type="CDD" id="cd06186">
    <property type="entry name" value="NOX_Duox_like_FAD_NADP"/>
    <property type="match status" value="1"/>
</dbReference>
<keyword evidence="15 17" id="KW-0472">Membrane</keyword>
<evidence type="ECO:0000256" key="3">
    <source>
        <dbReference type="ARBA" id="ARBA00006278"/>
    </source>
</evidence>
<feature type="transmembrane region" description="Helical" evidence="17">
    <location>
        <begin position="160"/>
        <end position="182"/>
    </location>
</feature>
<dbReference type="PANTHER" id="PTHR32361:SF9">
    <property type="entry name" value="FERRIC REDUCTASE TRANSMEMBRANE COMPONENT 3-RELATED"/>
    <property type="match status" value="1"/>
</dbReference>
<feature type="domain" description="FAD-binding FR-type" evidence="19">
    <location>
        <begin position="415"/>
        <end position="532"/>
    </location>
</feature>
<name>A0A9P8TMC5_WICPI</name>
<evidence type="ECO:0000313" key="21">
    <source>
        <dbReference type="Proteomes" id="UP000774326"/>
    </source>
</evidence>
<comment type="caution">
    <text evidence="20">The sequence shown here is derived from an EMBL/GenBank/DDBJ whole genome shotgun (WGS) entry which is preliminary data.</text>
</comment>
<evidence type="ECO:0000256" key="9">
    <source>
        <dbReference type="ARBA" id="ARBA00022857"/>
    </source>
</evidence>
<keyword evidence="5" id="KW-0479">Metal-binding</keyword>
<keyword evidence="16" id="KW-0325">Glycoprotein</keyword>
<feature type="transmembrane region" description="Helical" evidence="17">
    <location>
        <begin position="318"/>
        <end position="339"/>
    </location>
</feature>
<evidence type="ECO:0000256" key="16">
    <source>
        <dbReference type="ARBA" id="ARBA00023180"/>
    </source>
</evidence>
<dbReference type="AlphaFoldDB" id="A0A9P8TMC5"/>
<feature type="chain" id="PRO_5040488525" description="FAD-binding FR-type domain-containing protein" evidence="18">
    <location>
        <begin position="22"/>
        <end position="709"/>
    </location>
</feature>
<evidence type="ECO:0000256" key="1">
    <source>
        <dbReference type="ARBA" id="ARBA00001974"/>
    </source>
</evidence>
<comment type="similarity">
    <text evidence="3">Belongs to the ferric reductase (FRE) family.</text>
</comment>
<dbReference type="GO" id="GO:0006826">
    <property type="term" value="P:iron ion transport"/>
    <property type="evidence" value="ECO:0007669"/>
    <property type="project" value="TreeGrafter"/>
</dbReference>
<keyword evidence="14" id="KW-0406">Ion transport</keyword>
<evidence type="ECO:0000256" key="4">
    <source>
        <dbReference type="ARBA" id="ARBA00022448"/>
    </source>
</evidence>
<dbReference type="InterPro" id="IPR013130">
    <property type="entry name" value="Fe3_Rdtase_TM_dom"/>
</dbReference>
<keyword evidence="12" id="KW-0560">Oxidoreductase</keyword>
<protein>
    <recommendedName>
        <fullName evidence="19">FAD-binding FR-type domain-containing protein</fullName>
    </recommendedName>
</protein>
<organism evidence="20 21">
    <name type="scientific">Wickerhamomyces pijperi</name>
    <name type="common">Yeast</name>
    <name type="synonym">Pichia pijperi</name>
    <dbReference type="NCBI Taxonomy" id="599730"/>
    <lineage>
        <taxon>Eukaryota</taxon>
        <taxon>Fungi</taxon>
        <taxon>Dikarya</taxon>
        <taxon>Ascomycota</taxon>
        <taxon>Saccharomycotina</taxon>
        <taxon>Saccharomycetes</taxon>
        <taxon>Phaffomycetales</taxon>
        <taxon>Wickerhamomycetaceae</taxon>
        <taxon>Wickerhamomyces</taxon>
    </lineage>
</organism>
<evidence type="ECO:0000256" key="7">
    <source>
        <dbReference type="ARBA" id="ARBA00022692"/>
    </source>
</evidence>
<dbReference type="SFLD" id="SFLDS00052">
    <property type="entry name" value="Ferric_Reductase_Domain"/>
    <property type="match status" value="1"/>
</dbReference>
<gene>
    <name evidence="20" type="ORF">WICPIJ_004127</name>
</gene>
<keyword evidence="7 17" id="KW-0812">Transmembrane</keyword>
<feature type="transmembrane region" description="Helical" evidence="17">
    <location>
        <begin position="381"/>
        <end position="402"/>
    </location>
</feature>
<evidence type="ECO:0000256" key="15">
    <source>
        <dbReference type="ARBA" id="ARBA00023136"/>
    </source>
</evidence>
<dbReference type="EMBL" id="JAEUBG010002274">
    <property type="protein sequence ID" value="KAH3684903.1"/>
    <property type="molecule type" value="Genomic_DNA"/>
</dbReference>
<keyword evidence="18" id="KW-0732">Signal</keyword>
<evidence type="ECO:0000256" key="6">
    <source>
        <dbReference type="ARBA" id="ARBA00022630"/>
    </source>
</evidence>
<keyword evidence="11 17" id="KW-1133">Transmembrane helix</keyword>
<keyword evidence="8" id="KW-0274">FAD</keyword>
<keyword evidence="5" id="KW-0349">Heme</keyword>
<evidence type="ECO:0000256" key="18">
    <source>
        <dbReference type="SAM" id="SignalP"/>
    </source>
</evidence>
<dbReference type="PANTHER" id="PTHR32361">
    <property type="entry name" value="FERRIC/CUPRIC REDUCTASE TRANSMEMBRANE COMPONENT"/>
    <property type="match status" value="1"/>
</dbReference>
<keyword evidence="6" id="KW-0285">Flavoprotein</keyword>
<evidence type="ECO:0000256" key="17">
    <source>
        <dbReference type="SAM" id="Phobius"/>
    </source>
</evidence>
<accession>A0A9P8TMC5</accession>
<evidence type="ECO:0000256" key="13">
    <source>
        <dbReference type="ARBA" id="ARBA00023004"/>
    </source>
</evidence>
<keyword evidence="9" id="KW-0521">NADP</keyword>
<dbReference type="Proteomes" id="UP000774326">
    <property type="component" value="Unassembled WGS sequence"/>
</dbReference>
<comment type="cofactor">
    <cofactor evidence="1">
        <name>FAD</name>
        <dbReference type="ChEBI" id="CHEBI:57692"/>
    </cofactor>
</comment>
<sequence>MKVSPISYIFALSQLLRVISAGELGWYYYKSQYVLSACSYGLSNVAIFNKKDSAKSFVYKCNPKSKAAFGSMIYCLYEEAGEYNEDIDEAFIGQCEENHIEITADEIHAAYANVTKYIVNAKDIPGFNKSVPINTPVKYSTKAYGNSYLSEYRRWQNFNISFFIGFGAIAYWVLICAVAAFIKWGNKLGFFNNSLFTNKFTKTVQKYIGLPALYKRRHADTTGKLGWIGIIPTRLESLIIFVFTLYIALGCSLNIYPFFENDTIWKNRYGQIGRYVGDRSGVIVTFTFMFSFLFAGRNNFLIWFTGFKHSTFVTFHRWVSRLNFILSIVHGVAMYYQSVGIGKLVSRTATYWYRAGIAATLAAGLITVSASYVVRRGHYEIFMVTHWLLIIAFTIATAFHLHKFGYDGFTYAFVVTWAFDRIVRLVRSFAFGIQKAHIKLVSDETLKIRVSKRGFWKAFPGSYGYVTFYTWICVWQSHPFSLIEEDANTVTLHVKVKGGITSHLYKMLSKLPNFETTLNISIEGPYGDEKPLHKFDTALLYAGGNGIPSMYAYAKDLSEKAAVKNIKLYWGIREWKSIDWFYEELVKLRELPVQVVVYVSKPTSEVGSIFEKMASDSSSLEDSSDNNEKKYQSVSHETIVKALSFIEFRHGRVNIDELVTNDFKENSEGSIAVMSIGHSSMVDDIRYTVSQNVDLVKGQVEYYEELQSM</sequence>
<evidence type="ECO:0000256" key="14">
    <source>
        <dbReference type="ARBA" id="ARBA00023065"/>
    </source>
</evidence>
<feature type="transmembrane region" description="Helical" evidence="17">
    <location>
        <begin position="279"/>
        <end position="297"/>
    </location>
</feature>
<dbReference type="InterPro" id="IPR013121">
    <property type="entry name" value="Fe_red_NAD-bd_6"/>
</dbReference>
<feature type="transmembrane region" description="Helical" evidence="17">
    <location>
        <begin position="238"/>
        <end position="259"/>
    </location>
</feature>
<dbReference type="Pfam" id="PF08022">
    <property type="entry name" value="FAD_binding_8"/>
    <property type="match status" value="1"/>
</dbReference>
<reference evidence="20" key="1">
    <citation type="journal article" date="2021" name="Open Biol.">
        <title>Shared evolutionary footprints suggest mitochondrial oxidative damage underlies multiple complex I losses in fungi.</title>
        <authorList>
            <person name="Schikora-Tamarit M.A."/>
            <person name="Marcet-Houben M."/>
            <person name="Nosek J."/>
            <person name="Gabaldon T."/>
        </authorList>
    </citation>
    <scope>NUCLEOTIDE SEQUENCE</scope>
    <source>
        <strain evidence="20">CBS2887</strain>
    </source>
</reference>
<evidence type="ECO:0000256" key="11">
    <source>
        <dbReference type="ARBA" id="ARBA00022989"/>
    </source>
</evidence>
<dbReference type="InterPro" id="IPR017927">
    <property type="entry name" value="FAD-bd_FR_type"/>
</dbReference>
<dbReference type="GO" id="GO:0015677">
    <property type="term" value="P:copper ion import"/>
    <property type="evidence" value="ECO:0007669"/>
    <property type="project" value="TreeGrafter"/>
</dbReference>
<evidence type="ECO:0000256" key="10">
    <source>
        <dbReference type="ARBA" id="ARBA00022982"/>
    </source>
</evidence>
<dbReference type="Gene3D" id="3.40.50.80">
    <property type="entry name" value="Nucleotide-binding domain of ferredoxin-NADP reductase (FNR) module"/>
    <property type="match status" value="1"/>
</dbReference>
<comment type="subcellular location">
    <subcellularLocation>
        <location evidence="2">Membrane</location>
        <topology evidence="2">Multi-pass membrane protein</topology>
    </subcellularLocation>
</comment>
<evidence type="ECO:0000256" key="12">
    <source>
        <dbReference type="ARBA" id="ARBA00023002"/>
    </source>
</evidence>
<proteinExistence type="inferred from homology"/>
<evidence type="ECO:0000256" key="5">
    <source>
        <dbReference type="ARBA" id="ARBA00022617"/>
    </source>
</evidence>
<dbReference type="SFLD" id="SFLDG01168">
    <property type="entry name" value="Ferric_reductase_subgroup_(FRE"/>
    <property type="match status" value="1"/>
</dbReference>
<dbReference type="InterPro" id="IPR013112">
    <property type="entry name" value="FAD-bd_8"/>
</dbReference>
<dbReference type="GO" id="GO:0005886">
    <property type="term" value="C:plasma membrane"/>
    <property type="evidence" value="ECO:0007669"/>
    <property type="project" value="TreeGrafter"/>
</dbReference>
<keyword evidence="13" id="KW-0408">Iron</keyword>
<dbReference type="GO" id="GO:0006879">
    <property type="term" value="P:intracellular iron ion homeostasis"/>
    <property type="evidence" value="ECO:0007669"/>
    <property type="project" value="TreeGrafter"/>
</dbReference>
<reference evidence="20" key="2">
    <citation type="submission" date="2021-01" db="EMBL/GenBank/DDBJ databases">
        <authorList>
            <person name="Schikora-Tamarit M.A."/>
        </authorList>
    </citation>
    <scope>NUCLEOTIDE SEQUENCE</scope>
    <source>
        <strain evidence="20">CBS2887</strain>
    </source>
</reference>
<dbReference type="Pfam" id="PF08030">
    <property type="entry name" value="NAD_binding_6"/>
    <property type="match status" value="1"/>
</dbReference>
<keyword evidence="10" id="KW-0249">Electron transport</keyword>
<dbReference type="Pfam" id="PF01794">
    <property type="entry name" value="Ferric_reduct"/>
    <property type="match status" value="1"/>
</dbReference>
<dbReference type="PROSITE" id="PS51384">
    <property type="entry name" value="FAD_FR"/>
    <property type="match status" value="1"/>
</dbReference>
<dbReference type="SUPFAM" id="SSF52343">
    <property type="entry name" value="Ferredoxin reductase-like, C-terminal NADP-linked domain"/>
    <property type="match status" value="1"/>
</dbReference>
<feature type="transmembrane region" description="Helical" evidence="17">
    <location>
        <begin position="351"/>
        <end position="374"/>
    </location>
</feature>
<feature type="signal peptide" evidence="18">
    <location>
        <begin position="1"/>
        <end position="21"/>
    </location>
</feature>
<keyword evidence="4" id="KW-0813">Transport</keyword>
<evidence type="ECO:0000259" key="19">
    <source>
        <dbReference type="PROSITE" id="PS51384"/>
    </source>
</evidence>
<evidence type="ECO:0000256" key="8">
    <source>
        <dbReference type="ARBA" id="ARBA00022827"/>
    </source>
</evidence>
<dbReference type="InterPro" id="IPR051410">
    <property type="entry name" value="Ferric/Cupric_Reductase"/>
</dbReference>
<keyword evidence="21" id="KW-1185">Reference proteome</keyword>